<keyword evidence="9" id="KW-0030">Aminoacyl-tRNA synthetase</keyword>
<dbReference type="Gene3D" id="1.20.120.1910">
    <property type="entry name" value="Cysteine-tRNA ligase, C-terminal anti-codon recognition domain"/>
    <property type="match status" value="1"/>
</dbReference>
<evidence type="ECO:0000256" key="9">
    <source>
        <dbReference type="ARBA" id="ARBA00023146"/>
    </source>
</evidence>
<evidence type="ECO:0000313" key="13">
    <source>
        <dbReference type="EMBL" id="OJJ55069.1"/>
    </source>
</evidence>
<dbReference type="CDD" id="cd00672">
    <property type="entry name" value="CysRS_core"/>
    <property type="match status" value="1"/>
</dbReference>
<keyword evidence="7" id="KW-0067">ATP-binding</keyword>
<feature type="region of interest" description="Disordered" evidence="11">
    <location>
        <begin position="1"/>
        <end position="32"/>
    </location>
</feature>
<keyword evidence="5" id="KW-0547">Nucleotide-binding</keyword>
<keyword evidence="3" id="KW-0436">Ligase</keyword>
<evidence type="ECO:0000259" key="12">
    <source>
        <dbReference type="Pfam" id="PF01406"/>
    </source>
</evidence>
<proteinExistence type="inferred from homology"/>
<dbReference type="InterPro" id="IPR015803">
    <property type="entry name" value="Cys-tRNA-ligase"/>
</dbReference>
<dbReference type="GO" id="GO:0005524">
    <property type="term" value="F:ATP binding"/>
    <property type="evidence" value="ECO:0007669"/>
    <property type="project" value="UniProtKB-KW"/>
</dbReference>
<dbReference type="PRINTS" id="PR00983">
    <property type="entry name" value="TRNASYNTHCYS"/>
</dbReference>
<dbReference type="InterPro" id="IPR024909">
    <property type="entry name" value="Cys-tRNA/MSH_ligase"/>
</dbReference>
<evidence type="ECO:0000256" key="4">
    <source>
        <dbReference type="ARBA" id="ARBA00022723"/>
    </source>
</evidence>
<dbReference type="GO" id="GO:0006423">
    <property type="term" value="P:cysteinyl-tRNA aminoacylation"/>
    <property type="evidence" value="ECO:0007669"/>
    <property type="project" value="InterPro"/>
</dbReference>
<feature type="domain" description="tRNA synthetases class I catalytic" evidence="12">
    <location>
        <begin position="52"/>
        <end position="499"/>
    </location>
</feature>
<feature type="compositionally biased region" description="Pro residues" evidence="11">
    <location>
        <begin position="1"/>
        <end position="11"/>
    </location>
</feature>
<dbReference type="GO" id="GO:0004817">
    <property type="term" value="F:cysteine-tRNA ligase activity"/>
    <property type="evidence" value="ECO:0007669"/>
    <property type="project" value="UniProtKB-EC"/>
</dbReference>
<evidence type="ECO:0000256" key="8">
    <source>
        <dbReference type="ARBA" id="ARBA00022917"/>
    </source>
</evidence>
<dbReference type="PANTHER" id="PTHR10890:SF3">
    <property type="entry name" value="CYSTEINE--TRNA LIGASE, CYTOPLASMIC"/>
    <property type="match status" value="1"/>
</dbReference>
<name>A0A1L9T6I9_9EURO</name>
<dbReference type="SUPFAM" id="SSF52374">
    <property type="entry name" value="Nucleotidylyl transferase"/>
    <property type="match status" value="1"/>
</dbReference>
<evidence type="ECO:0000313" key="14">
    <source>
        <dbReference type="Proteomes" id="UP000184356"/>
    </source>
</evidence>
<dbReference type="SUPFAM" id="SSF47323">
    <property type="entry name" value="Anticodon-binding domain of a subclass of class I aminoacyl-tRNA synthetases"/>
    <property type="match status" value="1"/>
</dbReference>
<keyword evidence="14" id="KW-1185">Reference proteome</keyword>
<dbReference type="GO" id="GO:0046872">
    <property type="term" value="F:metal ion binding"/>
    <property type="evidence" value="ECO:0007669"/>
    <property type="project" value="UniProtKB-KW"/>
</dbReference>
<organism evidence="13 14">
    <name type="scientific">Aspergillus sydowii CBS 593.65</name>
    <dbReference type="NCBI Taxonomy" id="1036612"/>
    <lineage>
        <taxon>Eukaryota</taxon>
        <taxon>Fungi</taxon>
        <taxon>Dikarya</taxon>
        <taxon>Ascomycota</taxon>
        <taxon>Pezizomycotina</taxon>
        <taxon>Eurotiomycetes</taxon>
        <taxon>Eurotiomycetidae</taxon>
        <taxon>Eurotiales</taxon>
        <taxon>Aspergillaceae</taxon>
        <taxon>Aspergillus</taxon>
        <taxon>Aspergillus subgen. Nidulantes</taxon>
    </lineage>
</organism>
<feature type="region of interest" description="Disordered" evidence="11">
    <location>
        <begin position="735"/>
        <end position="755"/>
    </location>
</feature>
<reference evidence="14" key="1">
    <citation type="journal article" date="2017" name="Genome Biol.">
        <title>Comparative genomics reveals high biological diversity and specific adaptations in the industrially and medically important fungal genus Aspergillus.</title>
        <authorList>
            <person name="de Vries R.P."/>
            <person name="Riley R."/>
            <person name="Wiebenga A."/>
            <person name="Aguilar-Osorio G."/>
            <person name="Amillis S."/>
            <person name="Uchima C.A."/>
            <person name="Anderluh G."/>
            <person name="Asadollahi M."/>
            <person name="Askin M."/>
            <person name="Barry K."/>
            <person name="Battaglia E."/>
            <person name="Bayram O."/>
            <person name="Benocci T."/>
            <person name="Braus-Stromeyer S.A."/>
            <person name="Caldana C."/>
            <person name="Canovas D."/>
            <person name="Cerqueira G.C."/>
            <person name="Chen F."/>
            <person name="Chen W."/>
            <person name="Choi C."/>
            <person name="Clum A."/>
            <person name="Dos Santos R.A."/>
            <person name="Damasio A.R."/>
            <person name="Diallinas G."/>
            <person name="Emri T."/>
            <person name="Fekete E."/>
            <person name="Flipphi M."/>
            <person name="Freyberg S."/>
            <person name="Gallo A."/>
            <person name="Gournas C."/>
            <person name="Habgood R."/>
            <person name="Hainaut M."/>
            <person name="Harispe M.L."/>
            <person name="Henrissat B."/>
            <person name="Hilden K.S."/>
            <person name="Hope R."/>
            <person name="Hossain A."/>
            <person name="Karabika E."/>
            <person name="Karaffa L."/>
            <person name="Karanyi Z."/>
            <person name="Krasevec N."/>
            <person name="Kuo A."/>
            <person name="Kusch H."/>
            <person name="LaButti K."/>
            <person name="Lagendijk E.L."/>
            <person name="Lapidus A."/>
            <person name="Levasseur A."/>
            <person name="Lindquist E."/>
            <person name="Lipzen A."/>
            <person name="Logrieco A.F."/>
            <person name="MacCabe A."/>
            <person name="Maekelae M.R."/>
            <person name="Malavazi I."/>
            <person name="Melin P."/>
            <person name="Meyer V."/>
            <person name="Mielnichuk N."/>
            <person name="Miskei M."/>
            <person name="Molnar A.P."/>
            <person name="Mule G."/>
            <person name="Ngan C.Y."/>
            <person name="Orejas M."/>
            <person name="Orosz E."/>
            <person name="Ouedraogo J.P."/>
            <person name="Overkamp K.M."/>
            <person name="Park H.-S."/>
            <person name="Perrone G."/>
            <person name="Piumi F."/>
            <person name="Punt P.J."/>
            <person name="Ram A.F."/>
            <person name="Ramon A."/>
            <person name="Rauscher S."/>
            <person name="Record E."/>
            <person name="Riano-Pachon D.M."/>
            <person name="Robert V."/>
            <person name="Roehrig J."/>
            <person name="Ruller R."/>
            <person name="Salamov A."/>
            <person name="Salih N.S."/>
            <person name="Samson R.A."/>
            <person name="Sandor E."/>
            <person name="Sanguinetti M."/>
            <person name="Schuetze T."/>
            <person name="Sepcic K."/>
            <person name="Shelest E."/>
            <person name="Sherlock G."/>
            <person name="Sophianopoulou V."/>
            <person name="Squina F.M."/>
            <person name="Sun H."/>
            <person name="Susca A."/>
            <person name="Todd R.B."/>
            <person name="Tsang A."/>
            <person name="Unkles S.E."/>
            <person name="van de Wiele N."/>
            <person name="van Rossen-Uffink D."/>
            <person name="Oliveira J.V."/>
            <person name="Vesth T.C."/>
            <person name="Visser J."/>
            <person name="Yu J.-H."/>
            <person name="Zhou M."/>
            <person name="Andersen M.R."/>
            <person name="Archer D.B."/>
            <person name="Baker S.E."/>
            <person name="Benoit I."/>
            <person name="Brakhage A.A."/>
            <person name="Braus G.H."/>
            <person name="Fischer R."/>
            <person name="Frisvad J.C."/>
            <person name="Goldman G.H."/>
            <person name="Houbraken J."/>
            <person name="Oakley B."/>
            <person name="Pocsi I."/>
            <person name="Scazzocchio C."/>
            <person name="Seiboth B."/>
            <person name="vanKuyk P.A."/>
            <person name="Wortman J."/>
            <person name="Dyer P.S."/>
            <person name="Grigoriev I.V."/>
        </authorList>
    </citation>
    <scope>NUCLEOTIDE SEQUENCE [LARGE SCALE GENOMIC DNA]</scope>
    <source>
        <strain evidence="14">CBS 593.65</strain>
    </source>
</reference>
<evidence type="ECO:0000256" key="2">
    <source>
        <dbReference type="ARBA" id="ARBA00012832"/>
    </source>
</evidence>
<sequence length="817" mass="92451">MEPRKQPPWNPPHSQSHPSTSTSTSRSTPPQLTVWNSLTRSKTPFVPLDPDGRKVTWYACGPTVYDDAHLGHARNYMSTDILRRIMRDYFRFDVRFVMNITDVDDKIIIRGRQQFLFSQYLRENKAVVARDVLRTARAAYVFYVGENLRLVDPGTEPGWFAEKVEEVYGVVLRGGALLDPEGKPGDAEAKIRMHINTVMPAARMIAEATKAFEAQSEKMNSLEEGRITSEDFYNATREVYLPYIDSLKGSTVPGDAYEIFTKLTRKYEGHFMRDMRALNILDPDEITRVTEYGQEIADFVEKIVRNKFGYVTPDGSVYFDINQFEKAGNHYARLEPWNRDNKPLQRDGEGALSKSVQKRSPDDFALWKASRPGEPAWPSPWGPGRPGWHIECSAMASSRLGSQIDIHSGGVDLAFPHHDNELAQSEAYWSSGQQWVNYFLHMGHLSIQGSKMSKSLKNFTTVRDALDRGDWTPRGLRIVFLFGGWRDGVEISEELVKASSSWEDKLTNFFIKAKDVASRASPKFPSTESSLSEAMKVAQDRVHEYFCDSFNTPKAMTAISDLVSVFNTQDNRYLDPAVVDAAARWVTRIVTILGLNGTASPDSAGIGWEGIDVPEAAEPLVYAVSAMRDSLRRAAKSDTPITSDQLQRIMEESGVSGDVLDNARPYADVLDRFRSSISSLKVGETQLSKQILCLSDNLRDVDLFNLGIYLEDREDMPALVRPVTRDILQAREELSQQAKRKQEDKEKQDNLVRERLEKGKVNPLDMFRASEFTAWDKDGFPTQDAAGEPVNKSRSKKLRKVWERQKKAHESWLAANN</sequence>
<dbReference type="NCBIfam" id="TIGR00435">
    <property type="entry name" value="cysS"/>
    <property type="match status" value="1"/>
</dbReference>
<evidence type="ECO:0000256" key="7">
    <source>
        <dbReference type="ARBA" id="ARBA00022840"/>
    </source>
</evidence>
<evidence type="ECO:0000256" key="5">
    <source>
        <dbReference type="ARBA" id="ARBA00022741"/>
    </source>
</evidence>
<dbReference type="AlphaFoldDB" id="A0A1L9T6I9"/>
<dbReference type="EMBL" id="KV878593">
    <property type="protein sequence ID" value="OJJ55069.1"/>
    <property type="molecule type" value="Genomic_DNA"/>
</dbReference>
<dbReference type="OrthoDB" id="438179at2759"/>
<dbReference type="Proteomes" id="UP000184356">
    <property type="component" value="Unassembled WGS sequence"/>
</dbReference>
<evidence type="ECO:0000256" key="6">
    <source>
        <dbReference type="ARBA" id="ARBA00022833"/>
    </source>
</evidence>
<evidence type="ECO:0000256" key="3">
    <source>
        <dbReference type="ARBA" id="ARBA00022598"/>
    </source>
</evidence>
<dbReference type="FunFam" id="3.40.50.620:FF:000186">
    <property type="entry name" value="Putative Cysteinyl-tRNA synthetase"/>
    <property type="match status" value="1"/>
</dbReference>
<protein>
    <recommendedName>
        <fullName evidence="2">cysteine--tRNA ligase</fullName>
        <ecNumber evidence="2">6.1.1.16</ecNumber>
    </recommendedName>
    <alternativeName>
        <fullName evidence="10">Cysteinyl-tRNA synthetase</fullName>
    </alternativeName>
</protein>
<dbReference type="VEuPathDB" id="FungiDB:ASPSYDRAFT_158714"/>
<dbReference type="EC" id="6.1.1.16" evidence="2"/>
<dbReference type="GeneID" id="63758823"/>
<dbReference type="STRING" id="1036612.A0A1L9T6I9"/>
<feature type="region of interest" description="Disordered" evidence="11">
    <location>
        <begin position="777"/>
        <end position="801"/>
    </location>
</feature>
<dbReference type="PANTHER" id="PTHR10890">
    <property type="entry name" value="CYSTEINYL-TRNA SYNTHETASE"/>
    <property type="match status" value="1"/>
</dbReference>
<dbReference type="InterPro" id="IPR032678">
    <property type="entry name" value="tRNA-synt_1_cat_dom"/>
</dbReference>
<evidence type="ECO:0000256" key="11">
    <source>
        <dbReference type="SAM" id="MobiDB-lite"/>
    </source>
</evidence>
<dbReference type="RefSeq" id="XP_040698875.1">
    <property type="nucleotide sequence ID" value="XM_040842750.1"/>
</dbReference>
<keyword evidence="6" id="KW-0862">Zinc</keyword>
<dbReference type="Gene3D" id="3.40.50.620">
    <property type="entry name" value="HUPs"/>
    <property type="match status" value="2"/>
</dbReference>
<evidence type="ECO:0000256" key="10">
    <source>
        <dbReference type="ARBA" id="ARBA00031499"/>
    </source>
</evidence>
<dbReference type="GO" id="GO:0005737">
    <property type="term" value="C:cytoplasm"/>
    <property type="evidence" value="ECO:0007669"/>
    <property type="project" value="TreeGrafter"/>
</dbReference>
<dbReference type="InterPro" id="IPR009080">
    <property type="entry name" value="tRNAsynth_Ia_anticodon-bd"/>
</dbReference>
<dbReference type="HAMAP" id="MF_00041">
    <property type="entry name" value="Cys_tRNA_synth"/>
    <property type="match status" value="1"/>
</dbReference>
<keyword evidence="4" id="KW-0479">Metal-binding</keyword>
<accession>A0A1L9T6I9</accession>
<keyword evidence="8" id="KW-0648">Protein biosynthesis</keyword>
<dbReference type="InterPro" id="IPR014729">
    <property type="entry name" value="Rossmann-like_a/b/a_fold"/>
</dbReference>
<dbReference type="Pfam" id="PF01406">
    <property type="entry name" value="tRNA-synt_1e"/>
    <property type="match status" value="1"/>
</dbReference>
<feature type="compositionally biased region" description="Low complexity" evidence="11">
    <location>
        <begin position="12"/>
        <end position="32"/>
    </location>
</feature>
<evidence type="ECO:0000256" key="1">
    <source>
        <dbReference type="ARBA" id="ARBA00001947"/>
    </source>
</evidence>
<comment type="cofactor">
    <cofactor evidence="1">
        <name>Zn(2+)</name>
        <dbReference type="ChEBI" id="CHEBI:29105"/>
    </cofactor>
</comment>
<gene>
    <name evidence="13" type="ORF">ASPSYDRAFT_158714</name>
</gene>